<feature type="compositionally biased region" description="Polar residues" evidence="7">
    <location>
        <begin position="1151"/>
        <end position="1162"/>
    </location>
</feature>
<dbReference type="Proteomes" id="UP001054902">
    <property type="component" value="Unassembled WGS sequence"/>
</dbReference>
<feature type="region of interest" description="Disordered" evidence="7">
    <location>
        <begin position="1050"/>
        <end position="1128"/>
    </location>
</feature>
<feature type="region of interest" description="Disordered" evidence="7">
    <location>
        <begin position="1141"/>
        <end position="1291"/>
    </location>
</feature>
<feature type="compositionally biased region" description="Polar residues" evidence="7">
    <location>
        <begin position="627"/>
        <end position="638"/>
    </location>
</feature>
<evidence type="ECO:0000256" key="2">
    <source>
        <dbReference type="ARBA" id="ARBA00021911"/>
    </source>
</evidence>
<feature type="compositionally biased region" description="Low complexity" evidence="7">
    <location>
        <begin position="639"/>
        <end position="659"/>
    </location>
</feature>
<comment type="function">
    <text evidence="5">In the vertebrate host, binds to highly sulfated heparan sulfate proteoglycans (HSPGs) on the surface of host hepatocytes and is required for sporozoite invasion of the host hepatocytes.</text>
</comment>
<feature type="compositionally biased region" description="Polar residues" evidence="7">
    <location>
        <begin position="733"/>
        <end position="746"/>
    </location>
</feature>
<feature type="compositionally biased region" description="Polar residues" evidence="7">
    <location>
        <begin position="1187"/>
        <end position="1210"/>
    </location>
</feature>
<feature type="compositionally biased region" description="Polar residues" evidence="7">
    <location>
        <begin position="30"/>
        <end position="39"/>
    </location>
</feature>
<feature type="compositionally biased region" description="Polar residues" evidence="7">
    <location>
        <begin position="501"/>
        <end position="542"/>
    </location>
</feature>
<feature type="region of interest" description="Disordered" evidence="7">
    <location>
        <begin position="1495"/>
        <end position="1519"/>
    </location>
</feature>
<protein>
    <recommendedName>
        <fullName evidence="2">Circumsporozoite protein</fullName>
    </recommendedName>
</protein>
<accession>A0AAD3D321</accession>
<proteinExistence type="inferred from homology"/>
<feature type="region of interest" description="Disordered" evidence="7">
    <location>
        <begin position="1"/>
        <end position="46"/>
    </location>
</feature>
<gene>
    <name evidence="8" type="ORF">CTEN210_13264</name>
</gene>
<evidence type="ECO:0000313" key="9">
    <source>
        <dbReference type="Proteomes" id="UP001054902"/>
    </source>
</evidence>
<keyword evidence="9" id="KW-1185">Reference proteome</keyword>
<feature type="compositionally biased region" description="Low complexity" evidence="7">
    <location>
        <begin position="1074"/>
        <end position="1091"/>
    </location>
</feature>
<evidence type="ECO:0000256" key="7">
    <source>
        <dbReference type="SAM" id="MobiDB-lite"/>
    </source>
</evidence>
<name>A0AAD3D321_9STRA</name>
<comment type="caution">
    <text evidence="8">The sequence shown here is derived from an EMBL/GenBank/DDBJ whole genome shotgun (WGS) entry which is preliminary data.</text>
</comment>
<feature type="compositionally biased region" description="Polar residues" evidence="7">
    <location>
        <begin position="660"/>
        <end position="678"/>
    </location>
</feature>
<evidence type="ECO:0000256" key="4">
    <source>
        <dbReference type="ARBA" id="ARBA00022737"/>
    </source>
</evidence>
<feature type="region of interest" description="Disordered" evidence="7">
    <location>
        <begin position="786"/>
        <end position="829"/>
    </location>
</feature>
<organism evidence="8 9">
    <name type="scientific">Chaetoceros tenuissimus</name>
    <dbReference type="NCBI Taxonomy" id="426638"/>
    <lineage>
        <taxon>Eukaryota</taxon>
        <taxon>Sar</taxon>
        <taxon>Stramenopiles</taxon>
        <taxon>Ochrophyta</taxon>
        <taxon>Bacillariophyta</taxon>
        <taxon>Coscinodiscophyceae</taxon>
        <taxon>Chaetocerotophycidae</taxon>
        <taxon>Chaetocerotales</taxon>
        <taxon>Chaetocerotaceae</taxon>
        <taxon>Chaetoceros</taxon>
    </lineage>
</organism>
<feature type="compositionally biased region" description="Basic residues" evidence="7">
    <location>
        <begin position="1"/>
        <end position="25"/>
    </location>
</feature>
<dbReference type="PANTHER" id="PTHR44826:SF3">
    <property type="entry name" value="SPORE COAT PROTEIN SP85"/>
    <property type="match status" value="1"/>
</dbReference>
<evidence type="ECO:0000313" key="8">
    <source>
        <dbReference type="EMBL" id="GFH56788.1"/>
    </source>
</evidence>
<evidence type="ECO:0000256" key="6">
    <source>
        <dbReference type="ARBA" id="ARBA00045806"/>
    </source>
</evidence>
<feature type="compositionally biased region" description="Polar residues" evidence="7">
    <location>
        <begin position="786"/>
        <end position="813"/>
    </location>
</feature>
<keyword evidence="3" id="KW-0748">Sporozoite</keyword>
<feature type="compositionally biased region" description="Low complexity" evidence="7">
    <location>
        <begin position="1216"/>
        <end position="1244"/>
    </location>
</feature>
<feature type="compositionally biased region" description="Low complexity" evidence="7">
    <location>
        <begin position="721"/>
        <end position="732"/>
    </location>
</feature>
<dbReference type="EMBL" id="BLLK01000056">
    <property type="protein sequence ID" value="GFH56788.1"/>
    <property type="molecule type" value="Genomic_DNA"/>
</dbReference>
<feature type="region of interest" description="Disordered" evidence="7">
    <location>
        <begin position="501"/>
        <end position="774"/>
    </location>
</feature>
<reference evidence="8 9" key="1">
    <citation type="journal article" date="2021" name="Sci. Rep.">
        <title>The genome of the diatom Chaetoceros tenuissimus carries an ancient integrated fragment of an extant virus.</title>
        <authorList>
            <person name="Hongo Y."/>
            <person name="Kimura K."/>
            <person name="Takaki Y."/>
            <person name="Yoshida Y."/>
            <person name="Baba S."/>
            <person name="Kobayashi G."/>
            <person name="Nagasaki K."/>
            <person name="Hano T."/>
            <person name="Tomaru Y."/>
        </authorList>
    </citation>
    <scope>NUCLEOTIDE SEQUENCE [LARGE SCALE GENOMIC DNA]</scope>
    <source>
        <strain evidence="8 9">NIES-3715</strain>
    </source>
</reference>
<feature type="compositionally biased region" description="Polar residues" evidence="7">
    <location>
        <begin position="755"/>
        <end position="774"/>
    </location>
</feature>
<feature type="compositionally biased region" description="Low complexity" evidence="7">
    <location>
        <begin position="1265"/>
        <end position="1290"/>
    </location>
</feature>
<evidence type="ECO:0000256" key="5">
    <source>
        <dbReference type="ARBA" id="ARBA00033726"/>
    </source>
</evidence>
<sequence>MERKKRKQGNNKKKRRPRSPSRNKASRNSWTSSITVKNNNQREYERVHDDYTQGLKCGDTYTVPSMDKVTKAPSPTRARAPQITSWNGNVSVTGFKNQELDKPSKVGFAPAKAPSKQDDYYHVSKGTTYVYNPPSCNTHEPSSSPAFSPVKQPQVVYTPKEPTQEPVPSLSPSISSKPTKPFGFFPIQAPSAHPTLSTVPSLHPTDKASSVPSISSKPTKPFGFFPIEEPSAHPTLSAVPSLHPTDKASSVPSISSKPTKPFGFFPIEEPSAHPTLSAVPSLHPSNIPSFSVSSGPSKSHMPTTSCAVPPPRCSLLHVDDDLPIEREDGTVIGNLSFVVCRIVDPAGIEEDKYHWELRIDCFDTVMEKINETENNRKLQESILGNIQVHVGFVAPSNNPYEFDLQLRDTLPFENDKDLVAEGFLICGEDFFFSLHLRGNNGESIWAKEGDENNKSRFTSFVEGSGGSSDYSMYTLCPFDSTIEPSTSPSVASWNVTEFPTTSTIPSTQPFARSSEPSLSTKDSSSIPSKENSLTPSERPSLQQKEEESSGPTTTSSQPTGSLFPSLHPENMPSMSPSAISQVPSAQPISTSSNPSHETKILSISPSVRDSFAPSEEPSLISDEDKTSNPTISKAPSENPSHTPVKTSSPVPSVSIAPSILRSTVPSVSSEPSHNQSFIPSMKSSTTPSKLPSILPSSKPTLSFKPSIEESSRPTIFGTFKPSESSSPSDIPSKAQTSVMPSNQPSKLRSDEPSLLPSNHTSSSPSILKTNEPSSLPTYLPSVEASVTPSIVRSDGPSYSPSSKPTSIDPSNLPTKMRSDEPSSVPSVSLSVKESSAPSFSTAPTLVSSNKPSVSSSPTTRYVCPAMSVEYNLCLQRGNYKNSYDEVGVVKFAVSTVNNEYVWELRIENFVDDIVGYDILRHDTPENIKAYVGSSPPSSNAGSYNYKFTDSLPYTYDEDLIAFGGLSCDNDLYFGVHLDAETGDTIWAIPCSDGSSADVPYEQFKQGWGGYSSYSAVACSDCIEGPGPDVTAAPVGGFPLPPTSLPTAASVVPSVLGSDGPSLMPSNLPTEMRSDGPSSNPSSGPSSSPSALRSDEPSLLPSNLPTKMRSEGPSLVPSNSPSSSPSLLRSDIPSVEASITPSIVRSDGPSYRHSNQPSSSPSVLRSDGPSLIPTNLPTKMRSDEPSLLHSNLPSSFPSSTPSVEASITPSIVRSDEPSYSPSSRPSVEESSLPSLLPSMDPSNLPTKMRSDKPSSVPLESPSVKESSAPSLTSSSIPTLVSSNKPSVSSSPTTRYVCPAMSVEYNLCLQRGNYQNKYDEVGVMKFAVSTVNNEYVWELRIENFVNDIVGGNVLRRDTPENIKAYVGSSIPGSNPGSYNYKFTDSLPYTYDEDLIAFGGLSCDNDLYFGVHLDAETGDTIWAIPCSDGSSTDVPYEQFKQGWGGYSSYSAVACSDCSDGPGPDVTAAPVGGFPLPPTSLPTAASVIPSVLGSTSPSSAPSFTSPSIPTLSSSNKPSVSSSPTTRYVCPAMSVEYNLCLQRGNYKNSYDEVGKVKFAVSTVNNEYVWELRIENFVNDIVGGNVLRRDTPENIKAYVGSSIPGSNPGSYNYKFTDSLPYTYDEDLIAFGGLSCDNDLYFGVHLDAETGDTIWAIPCSDGSSTDVPYEQFMQGWGGYSSYSAVACSECENDTAIRRDLNSDERLELESDSESQEELLDGHRRLSNTFQQFEVFHCLFDDSDTECPYCLPCLSECDDECGFFSYPSEEEMVTCLENLPKECATTCKDVCHGKFVENLFEAPMNEMRRSLLEKDKDDTLPGSTCSAEDLNQKECPHCETCLAQCDDECIFYGSGSIEEWNTCFDNISDECIGICWDVCKKDFAESYLI</sequence>
<evidence type="ECO:0000256" key="3">
    <source>
        <dbReference type="ARBA" id="ARBA00022522"/>
    </source>
</evidence>
<comment type="similarity">
    <text evidence="1">Belongs to the plasmodium circumsporozoite protein family.</text>
</comment>
<feature type="compositionally biased region" description="Polar residues" evidence="7">
    <location>
        <begin position="572"/>
        <end position="607"/>
    </location>
</feature>
<feature type="compositionally biased region" description="Low complexity" evidence="7">
    <location>
        <begin position="679"/>
        <end position="702"/>
    </location>
</feature>
<feature type="compositionally biased region" description="Low complexity" evidence="7">
    <location>
        <begin position="549"/>
        <end position="561"/>
    </location>
</feature>
<evidence type="ECO:0000256" key="1">
    <source>
        <dbReference type="ARBA" id="ARBA00006241"/>
    </source>
</evidence>
<feature type="compositionally biased region" description="Low complexity" evidence="7">
    <location>
        <begin position="1112"/>
        <end position="1128"/>
    </location>
</feature>
<dbReference type="PANTHER" id="PTHR44826">
    <property type="entry name" value="SPORE COAT PROTEIN SP85"/>
    <property type="match status" value="1"/>
</dbReference>
<dbReference type="InterPro" id="IPR051860">
    <property type="entry name" value="Plasmodium_CSP_Invasion"/>
</dbReference>
<comment type="function">
    <text evidence="6">Essential sporozoite protein. In the mosquito vector, required for sporozoite development in the oocyst, migration through the vector hemolymph and entry into the vector salivary glands. In the vertebrate host, required for sporozoite migration through the host dermis and infection of host hepatocytes. Binds to highly sulfated heparan sulfate proteoglycans (HSPGs) on the surface of host hepatocytes.</text>
</comment>
<keyword evidence="4" id="KW-0677">Repeat</keyword>